<evidence type="ECO:0000256" key="1">
    <source>
        <dbReference type="ARBA" id="ARBA00022574"/>
    </source>
</evidence>
<dbReference type="Proteomes" id="UP000054477">
    <property type="component" value="Unassembled WGS sequence"/>
</dbReference>
<evidence type="ECO:0000313" key="6">
    <source>
        <dbReference type="Proteomes" id="UP000054477"/>
    </source>
</evidence>
<dbReference type="SUPFAM" id="SSF50978">
    <property type="entry name" value="WD40 repeat-like"/>
    <property type="match status" value="1"/>
</dbReference>
<dbReference type="SMART" id="SM00320">
    <property type="entry name" value="WD40"/>
    <property type="match status" value="3"/>
</dbReference>
<gene>
    <name evidence="5" type="ORF">K443DRAFT_124690</name>
</gene>
<evidence type="ECO:0000256" key="3">
    <source>
        <dbReference type="PROSITE-ProRule" id="PRU00221"/>
    </source>
</evidence>
<protein>
    <submittedName>
        <fullName evidence="5">Uncharacterized protein</fullName>
    </submittedName>
</protein>
<evidence type="ECO:0000313" key="5">
    <source>
        <dbReference type="EMBL" id="KIJ95798.1"/>
    </source>
</evidence>
<keyword evidence="1 3" id="KW-0853">WD repeat</keyword>
<dbReference type="Pfam" id="PF00400">
    <property type="entry name" value="WD40"/>
    <property type="match status" value="1"/>
</dbReference>
<dbReference type="InterPro" id="IPR050349">
    <property type="entry name" value="WD_LIS1/nudF_dynein_reg"/>
</dbReference>
<keyword evidence="4" id="KW-1133">Transmembrane helix</keyword>
<accession>A0A0C9X3G6</accession>
<evidence type="ECO:0000256" key="2">
    <source>
        <dbReference type="ARBA" id="ARBA00022737"/>
    </source>
</evidence>
<dbReference type="PANTHER" id="PTHR44129">
    <property type="entry name" value="WD REPEAT-CONTAINING PROTEIN POP1"/>
    <property type="match status" value="1"/>
</dbReference>
<reference evidence="6" key="2">
    <citation type="submission" date="2015-01" db="EMBL/GenBank/DDBJ databases">
        <title>Evolutionary Origins and Diversification of the Mycorrhizal Mutualists.</title>
        <authorList>
            <consortium name="DOE Joint Genome Institute"/>
            <consortium name="Mycorrhizal Genomics Consortium"/>
            <person name="Kohler A."/>
            <person name="Kuo A."/>
            <person name="Nagy L.G."/>
            <person name="Floudas D."/>
            <person name="Copeland A."/>
            <person name="Barry K.W."/>
            <person name="Cichocki N."/>
            <person name="Veneault-Fourrey C."/>
            <person name="LaButti K."/>
            <person name="Lindquist E.A."/>
            <person name="Lipzen A."/>
            <person name="Lundell T."/>
            <person name="Morin E."/>
            <person name="Murat C."/>
            <person name="Riley R."/>
            <person name="Ohm R."/>
            <person name="Sun H."/>
            <person name="Tunlid A."/>
            <person name="Henrissat B."/>
            <person name="Grigoriev I.V."/>
            <person name="Hibbett D.S."/>
            <person name="Martin F."/>
        </authorList>
    </citation>
    <scope>NUCLEOTIDE SEQUENCE [LARGE SCALE GENOMIC DNA]</scope>
    <source>
        <strain evidence="6">LaAM-08-1</strain>
    </source>
</reference>
<keyword evidence="4" id="KW-0472">Membrane</keyword>
<keyword evidence="4" id="KW-0812">Transmembrane</keyword>
<dbReference type="EMBL" id="KN838742">
    <property type="protein sequence ID" value="KIJ95798.1"/>
    <property type="molecule type" value="Genomic_DNA"/>
</dbReference>
<proteinExistence type="predicted"/>
<dbReference type="PROSITE" id="PS51257">
    <property type="entry name" value="PROKAR_LIPOPROTEIN"/>
    <property type="match status" value="1"/>
</dbReference>
<keyword evidence="2" id="KW-0677">Repeat</keyword>
<dbReference type="OrthoDB" id="3238562at2759"/>
<organism evidence="5 6">
    <name type="scientific">Laccaria amethystina LaAM-08-1</name>
    <dbReference type="NCBI Taxonomy" id="1095629"/>
    <lineage>
        <taxon>Eukaryota</taxon>
        <taxon>Fungi</taxon>
        <taxon>Dikarya</taxon>
        <taxon>Basidiomycota</taxon>
        <taxon>Agaricomycotina</taxon>
        <taxon>Agaricomycetes</taxon>
        <taxon>Agaricomycetidae</taxon>
        <taxon>Agaricales</taxon>
        <taxon>Agaricineae</taxon>
        <taxon>Hydnangiaceae</taxon>
        <taxon>Laccaria</taxon>
    </lineage>
</organism>
<dbReference type="AlphaFoldDB" id="A0A0C9X3G6"/>
<evidence type="ECO:0000256" key="4">
    <source>
        <dbReference type="SAM" id="Phobius"/>
    </source>
</evidence>
<dbReference type="PROSITE" id="PS50294">
    <property type="entry name" value="WD_REPEATS_REGION"/>
    <property type="match status" value="1"/>
</dbReference>
<dbReference type="PROSITE" id="PS50082">
    <property type="entry name" value="WD_REPEATS_2"/>
    <property type="match status" value="1"/>
</dbReference>
<dbReference type="InterPro" id="IPR001680">
    <property type="entry name" value="WD40_rpt"/>
</dbReference>
<dbReference type="InterPro" id="IPR036322">
    <property type="entry name" value="WD40_repeat_dom_sf"/>
</dbReference>
<dbReference type="HOGENOM" id="CLU_479845_0_0_1"/>
<name>A0A0C9X3G6_9AGAR</name>
<dbReference type="STRING" id="1095629.A0A0C9X3G6"/>
<sequence>MSLRYNPHLHLRGQHIDTVTALEFCSNGSILASCGLDGKIVLWSTKTGRAMHVVRGGHGMICLSWISSDCLLVGVEDGGLVLVKTSQVDLAATTFHPHSTALECLAHNDGKLATGSYGEVKIWKFLDNEKLKLISVLVLPPHIQSSHDGDVRIVSVHWAEKHAPGALVASYLRHGINMGCYQLNCNPQHTDFVTNHGNNSGDSALSPDQMSLAISNVPTAGFEIHDLLGDQPSKRFSYERSVPSTKLCLPVLFIHKGHAILGGSSAGKPGLWAADLEYPIHLLDHDGADVILALADYYDRTSDRFLIATGTAALAADTRNLCIVTQEHLVMEGLTGRRENLAQSLRLDCQLSVLRLYRREEIVRITLQTNKPIVNDEDTPPTIRRTPVKATSSDMELRLLKESNKLYETLYKAFIEPEFSIHGLAAEGLDCPWQEELAALDAKMRLFLAGKPLACVEEMFAAKRPLPLSVEVVTAAAEEVPPISQHSSHSAELLHAPEQFRSHPVLGPLSATIPIRTQKNGVALSVGAAIGTIAMDPKLVLTCVFFVFLMSALTIVGIFTLFVKGAGY</sequence>
<dbReference type="Gene3D" id="2.130.10.10">
    <property type="entry name" value="YVTN repeat-like/Quinoprotein amine dehydrogenase"/>
    <property type="match status" value="1"/>
</dbReference>
<feature type="transmembrane region" description="Helical" evidence="4">
    <location>
        <begin position="539"/>
        <end position="563"/>
    </location>
</feature>
<feature type="repeat" description="WD" evidence="3">
    <location>
        <begin position="12"/>
        <end position="53"/>
    </location>
</feature>
<reference evidence="5 6" key="1">
    <citation type="submission" date="2014-04" db="EMBL/GenBank/DDBJ databases">
        <authorList>
            <consortium name="DOE Joint Genome Institute"/>
            <person name="Kuo A."/>
            <person name="Kohler A."/>
            <person name="Nagy L.G."/>
            <person name="Floudas D."/>
            <person name="Copeland A."/>
            <person name="Barry K.W."/>
            <person name="Cichocki N."/>
            <person name="Veneault-Fourrey C."/>
            <person name="LaButti K."/>
            <person name="Lindquist E.A."/>
            <person name="Lipzen A."/>
            <person name="Lundell T."/>
            <person name="Morin E."/>
            <person name="Murat C."/>
            <person name="Sun H."/>
            <person name="Tunlid A."/>
            <person name="Henrissat B."/>
            <person name="Grigoriev I.V."/>
            <person name="Hibbett D.S."/>
            <person name="Martin F."/>
            <person name="Nordberg H.P."/>
            <person name="Cantor M.N."/>
            <person name="Hua S.X."/>
        </authorList>
    </citation>
    <scope>NUCLEOTIDE SEQUENCE [LARGE SCALE GENOMIC DNA]</scope>
    <source>
        <strain evidence="5 6">LaAM-08-1</strain>
    </source>
</reference>
<dbReference type="InterPro" id="IPR015943">
    <property type="entry name" value="WD40/YVTN_repeat-like_dom_sf"/>
</dbReference>
<keyword evidence="6" id="KW-1185">Reference proteome</keyword>